<evidence type="ECO:0000313" key="1">
    <source>
        <dbReference type="EMBL" id="JAC76622.1"/>
    </source>
</evidence>
<sequence length="76" mass="8434">MTAFKSLSLSTSYGVRQVSTPFYSVPYHNKIGLKNTRLGRSHLINYRASFLIPDTVICAQKSSAPRDEPGDDSELV</sequence>
<accession>A0A061RUY0</accession>
<proteinExistence type="predicted"/>
<dbReference type="EMBL" id="GBEZ01008943">
    <property type="protein sequence ID" value="JAC76622.1"/>
    <property type="molecule type" value="Transcribed_RNA"/>
</dbReference>
<reference evidence="1" key="1">
    <citation type="submission" date="2014-05" db="EMBL/GenBank/DDBJ databases">
        <title>The transcriptome of the halophilic microalga Tetraselmis sp. GSL018 isolated from the Great Salt Lake, Utah.</title>
        <authorList>
            <person name="Jinkerson R.E."/>
            <person name="D'Adamo S."/>
            <person name="Posewitz M.C."/>
        </authorList>
    </citation>
    <scope>NUCLEOTIDE SEQUENCE</scope>
    <source>
        <strain evidence="1">GSL018</strain>
    </source>
</reference>
<protein>
    <submittedName>
        <fullName evidence="1">Uncharacterized protein</fullName>
    </submittedName>
</protein>
<dbReference type="AlphaFoldDB" id="A0A061RUY0"/>
<gene>
    <name evidence="1" type="ORF">TSPGSL018_19696</name>
</gene>
<organism evidence="1">
    <name type="scientific">Tetraselmis sp. GSL018</name>
    <dbReference type="NCBI Taxonomy" id="582737"/>
    <lineage>
        <taxon>Eukaryota</taxon>
        <taxon>Viridiplantae</taxon>
        <taxon>Chlorophyta</taxon>
        <taxon>core chlorophytes</taxon>
        <taxon>Chlorodendrophyceae</taxon>
        <taxon>Chlorodendrales</taxon>
        <taxon>Chlorodendraceae</taxon>
        <taxon>Tetraselmis</taxon>
    </lineage>
</organism>
<name>A0A061RUY0_9CHLO</name>